<keyword evidence="1" id="KW-1133">Transmembrane helix</keyword>
<proteinExistence type="predicted"/>
<protein>
    <submittedName>
        <fullName evidence="2">Uncharacterized protein</fullName>
    </submittedName>
</protein>
<keyword evidence="3" id="KW-1185">Reference proteome</keyword>
<feature type="transmembrane region" description="Helical" evidence="1">
    <location>
        <begin position="6"/>
        <end position="26"/>
    </location>
</feature>
<dbReference type="RefSeq" id="WP_160689928.1">
    <property type="nucleotide sequence ID" value="NZ_CP047897.1"/>
</dbReference>
<dbReference type="KEGG" id="nib:GU926_05860"/>
<organism evidence="2 3">
    <name type="scientific">Nibribacter ruber</name>
    <dbReference type="NCBI Taxonomy" id="2698458"/>
    <lineage>
        <taxon>Bacteria</taxon>
        <taxon>Pseudomonadati</taxon>
        <taxon>Bacteroidota</taxon>
        <taxon>Cytophagia</taxon>
        <taxon>Cytophagales</taxon>
        <taxon>Hymenobacteraceae</taxon>
        <taxon>Nibribacter</taxon>
    </lineage>
</organism>
<keyword evidence="1" id="KW-0812">Transmembrane</keyword>
<dbReference type="AlphaFoldDB" id="A0A6P1NTE0"/>
<dbReference type="EMBL" id="CP047897">
    <property type="protein sequence ID" value="QHL86987.1"/>
    <property type="molecule type" value="Genomic_DNA"/>
</dbReference>
<gene>
    <name evidence="2" type="ORF">GU926_05860</name>
</gene>
<evidence type="ECO:0000256" key="1">
    <source>
        <dbReference type="SAM" id="Phobius"/>
    </source>
</evidence>
<dbReference type="Proteomes" id="UP000464214">
    <property type="component" value="Chromosome"/>
</dbReference>
<reference evidence="2 3" key="1">
    <citation type="submission" date="2020-01" db="EMBL/GenBank/DDBJ databases">
        <authorList>
            <person name="Kim M."/>
        </authorList>
    </citation>
    <scope>NUCLEOTIDE SEQUENCE [LARGE SCALE GENOMIC DNA]</scope>
    <source>
        <strain evidence="2 3">BT10</strain>
    </source>
</reference>
<evidence type="ECO:0000313" key="3">
    <source>
        <dbReference type="Proteomes" id="UP000464214"/>
    </source>
</evidence>
<evidence type="ECO:0000313" key="2">
    <source>
        <dbReference type="EMBL" id="QHL86987.1"/>
    </source>
</evidence>
<accession>A0A6P1NTE0</accession>
<name>A0A6P1NTE0_9BACT</name>
<sequence>MAPSPASVFLSVAYLLMGGTMAGILLSKAVSEFKTYTIGEQGITVYNYLTFTEKTYYSRQVRGFSISHFPSGGWRFLVVILYLENGKKLELRQFNFLNFKKIAPALQAAGYHSFGFEPYRWKFLNSRHFLFEGKVA</sequence>
<keyword evidence="1" id="KW-0472">Membrane</keyword>